<dbReference type="InterPro" id="IPR004875">
    <property type="entry name" value="DDE_SF_endonuclease_dom"/>
</dbReference>
<reference evidence="2" key="1">
    <citation type="submission" date="2023-04" db="EMBL/GenBank/DDBJ databases">
        <title>Phytophthora fragariaefolia NBRC 109709.</title>
        <authorList>
            <person name="Ichikawa N."/>
            <person name="Sato H."/>
            <person name="Tonouchi N."/>
        </authorList>
    </citation>
    <scope>NUCLEOTIDE SEQUENCE</scope>
    <source>
        <strain evidence="2">NBRC 109709</strain>
    </source>
</reference>
<accession>A0A9W6WS11</accession>
<dbReference type="Pfam" id="PF03184">
    <property type="entry name" value="DDE_1"/>
    <property type="match status" value="1"/>
</dbReference>
<dbReference type="OrthoDB" id="96086at2759"/>
<sequence>MGRPRTTGTGRKPKCYTRIAVDYTHKRRLLQFLVAGHSVNEAIAQFYPNCSEADTLRKQKQFSKWKQDHIIAVCDEGKGHLQNLRYSGQATVLSSDAQGDIVLWINYMHLQGVSLMAPSVHAHAQAVHSCADSQGQTTPEDAALAKEKFSREVRAAIIEHCISNVYHADQTGTNNNYNGSRLSPTLINASCSVLAVFFQYLPRKTVTTRGAKTVWVKCGGKDKERATVMLLGDWHGSKYAPFVIFKSGTSRHKNIQEENDAVRHGFSVRLWKEVFGLQALHGCRIYGNPTAWWNSYTSLQFLQYHFGYRDNMDEKLLLLWDDFSGHWTPEVLDYAASINVILMKVPPRYTYVCQPADVAWNQPFKCRLRQRWLDCLRAQTATHHAREKERAEKRRQLGEQIAVIARNEMQEVARVEISRVQEQDPSSAFEMVAPKRVDIASWIAESWHDLSATTIVSGFAKADLLGDTRKVDTPTEYPGIDNITDLLGQLEGLGAVGKQVCSDDEYASSSDDHFLDAQYNT</sequence>
<proteinExistence type="predicted"/>
<evidence type="ECO:0000313" key="2">
    <source>
        <dbReference type="EMBL" id="GMF24843.1"/>
    </source>
</evidence>
<dbReference type="GO" id="GO:0003677">
    <property type="term" value="F:DNA binding"/>
    <property type="evidence" value="ECO:0007669"/>
    <property type="project" value="TreeGrafter"/>
</dbReference>
<dbReference type="InterPro" id="IPR050863">
    <property type="entry name" value="CenT-Element_Derived"/>
</dbReference>
<dbReference type="GO" id="GO:0005634">
    <property type="term" value="C:nucleus"/>
    <property type="evidence" value="ECO:0007669"/>
    <property type="project" value="TreeGrafter"/>
</dbReference>
<feature type="domain" description="DDE-1" evidence="1">
    <location>
        <begin position="223"/>
        <end position="459"/>
    </location>
</feature>
<comment type="caution">
    <text evidence="2">The sequence shown here is derived from an EMBL/GenBank/DDBJ whole genome shotgun (WGS) entry which is preliminary data.</text>
</comment>
<dbReference type="AlphaFoldDB" id="A0A9W6WS11"/>
<protein>
    <submittedName>
        <fullName evidence="2">Unnamed protein product</fullName>
    </submittedName>
</protein>
<keyword evidence="3" id="KW-1185">Reference proteome</keyword>
<dbReference type="EMBL" id="BSXT01000339">
    <property type="protein sequence ID" value="GMF24843.1"/>
    <property type="molecule type" value="Genomic_DNA"/>
</dbReference>
<evidence type="ECO:0000313" key="3">
    <source>
        <dbReference type="Proteomes" id="UP001165121"/>
    </source>
</evidence>
<dbReference type="Proteomes" id="UP001165121">
    <property type="component" value="Unassembled WGS sequence"/>
</dbReference>
<organism evidence="2 3">
    <name type="scientific">Phytophthora fragariaefolia</name>
    <dbReference type="NCBI Taxonomy" id="1490495"/>
    <lineage>
        <taxon>Eukaryota</taxon>
        <taxon>Sar</taxon>
        <taxon>Stramenopiles</taxon>
        <taxon>Oomycota</taxon>
        <taxon>Peronosporomycetes</taxon>
        <taxon>Peronosporales</taxon>
        <taxon>Peronosporaceae</taxon>
        <taxon>Phytophthora</taxon>
    </lineage>
</organism>
<evidence type="ECO:0000259" key="1">
    <source>
        <dbReference type="Pfam" id="PF03184"/>
    </source>
</evidence>
<dbReference type="PANTHER" id="PTHR19303">
    <property type="entry name" value="TRANSPOSON"/>
    <property type="match status" value="1"/>
</dbReference>
<name>A0A9W6WS11_9STRA</name>
<dbReference type="PANTHER" id="PTHR19303:SF57">
    <property type="entry name" value="HTH CENPB-TYPE DOMAIN-CONTAINING PROTEIN"/>
    <property type="match status" value="1"/>
</dbReference>
<gene>
    <name evidence="2" type="ORF">Pfra01_000428900</name>
</gene>